<dbReference type="EMBL" id="GL377894">
    <property type="protein sequence ID" value="EFJ04396.1"/>
    <property type="molecule type" value="Genomic_DNA"/>
</dbReference>
<evidence type="ECO:0000256" key="1">
    <source>
        <dbReference type="ARBA" id="ARBA00008068"/>
    </source>
</evidence>
<reference evidence="4 5" key="1">
    <citation type="journal article" date="2011" name="Science">
        <title>The Selaginella genome identifies genetic changes associated with the evolution of vascular plants.</title>
        <authorList>
            <person name="Banks J.A."/>
            <person name="Nishiyama T."/>
            <person name="Hasebe M."/>
            <person name="Bowman J.L."/>
            <person name="Gribskov M."/>
            <person name="dePamphilis C."/>
            <person name="Albert V.A."/>
            <person name="Aono N."/>
            <person name="Aoyama T."/>
            <person name="Ambrose B.A."/>
            <person name="Ashton N.W."/>
            <person name="Axtell M.J."/>
            <person name="Barker E."/>
            <person name="Barker M.S."/>
            <person name="Bennetzen J.L."/>
            <person name="Bonawitz N.D."/>
            <person name="Chapple C."/>
            <person name="Cheng C."/>
            <person name="Correa L.G."/>
            <person name="Dacre M."/>
            <person name="DeBarry J."/>
            <person name="Dreyer I."/>
            <person name="Elias M."/>
            <person name="Engstrom E.M."/>
            <person name="Estelle M."/>
            <person name="Feng L."/>
            <person name="Finet C."/>
            <person name="Floyd S.K."/>
            <person name="Frommer W.B."/>
            <person name="Fujita T."/>
            <person name="Gramzow L."/>
            <person name="Gutensohn M."/>
            <person name="Harholt J."/>
            <person name="Hattori M."/>
            <person name="Heyl A."/>
            <person name="Hirai T."/>
            <person name="Hiwatashi Y."/>
            <person name="Ishikawa M."/>
            <person name="Iwata M."/>
            <person name="Karol K.G."/>
            <person name="Koehler B."/>
            <person name="Kolukisaoglu U."/>
            <person name="Kubo M."/>
            <person name="Kurata T."/>
            <person name="Lalonde S."/>
            <person name="Li K."/>
            <person name="Li Y."/>
            <person name="Litt A."/>
            <person name="Lyons E."/>
            <person name="Manning G."/>
            <person name="Maruyama T."/>
            <person name="Michael T.P."/>
            <person name="Mikami K."/>
            <person name="Miyazaki S."/>
            <person name="Morinaga S."/>
            <person name="Murata T."/>
            <person name="Mueller-Roeber B."/>
            <person name="Nelson D.R."/>
            <person name="Obara M."/>
            <person name="Oguri Y."/>
            <person name="Olmstead R.G."/>
            <person name="Onodera N."/>
            <person name="Petersen B.L."/>
            <person name="Pils B."/>
            <person name="Prigge M."/>
            <person name="Rensing S.A."/>
            <person name="Riano-Pachon D.M."/>
            <person name="Roberts A.W."/>
            <person name="Sato Y."/>
            <person name="Scheller H.V."/>
            <person name="Schulz B."/>
            <person name="Schulz C."/>
            <person name="Shakirov E.V."/>
            <person name="Shibagaki N."/>
            <person name="Shinohara N."/>
            <person name="Shippen D.E."/>
            <person name="Soerensen I."/>
            <person name="Sotooka R."/>
            <person name="Sugimoto N."/>
            <person name="Sugita M."/>
            <person name="Sumikawa N."/>
            <person name="Tanurdzic M."/>
            <person name="Theissen G."/>
            <person name="Ulvskov P."/>
            <person name="Wakazuki S."/>
            <person name="Weng J.K."/>
            <person name="Willats W.W."/>
            <person name="Wipf D."/>
            <person name="Wolf P.G."/>
            <person name="Yang L."/>
            <person name="Zimmer A.D."/>
            <person name="Zhu Q."/>
            <person name="Mitros T."/>
            <person name="Hellsten U."/>
            <person name="Loque D."/>
            <person name="Otillar R."/>
            <person name="Salamov A."/>
            <person name="Schmutz J."/>
            <person name="Shapiro H."/>
            <person name="Lindquist E."/>
            <person name="Lucas S."/>
            <person name="Rokhsar D."/>
            <person name="Grigoriev I.V."/>
        </authorList>
    </citation>
    <scope>NUCLEOTIDE SEQUENCE [LARGE SCALE GENOMIC DNA]</scope>
</reference>
<keyword evidence="5" id="KW-1185">Reference proteome</keyword>
<dbReference type="GO" id="GO:0005737">
    <property type="term" value="C:cytoplasm"/>
    <property type="evidence" value="ECO:0000318"/>
    <property type="project" value="GO_Central"/>
</dbReference>
<dbReference type="HOGENOM" id="CLU_016249_2_2_1"/>
<dbReference type="PANTHER" id="PTHR31901:SF5">
    <property type="entry name" value="JASMONOYL--L-AMINO ACID SYNTHETASE JAR1"/>
    <property type="match status" value="1"/>
</dbReference>
<dbReference type="Pfam" id="PF03321">
    <property type="entry name" value="GH3"/>
    <property type="match status" value="1"/>
</dbReference>
<proteinExistence type="inferred from homology"/>
<dbReference type="PANTHER" id="PTHR31901">
    <property type="entry name" value="GH3 DOMAIN-CONTAINING PROTEIN"/>
    <property type="match status" value="1"/>
</dbReference>
<dbReference type="InterPro" id="IPR004993">
    <property type="entry name" value="GH3"/>
</dbReference>
<accession>D8TG20</accession>
<comment type="similarity">
    <text evidence="1">Belongs to the IAA-amido conjugating enzyme family.</text>
</comment>
<dbReference type="Gramene" id="EFJ04396">
    <property type="protein sequence ID" value="EFJ04396"/>
    <property type="gene ID" value="SELMODRAFT_138788"/>
</dbReference>
<dbReference type="Pfam" id="PF23572">
    <property type="entry name" value="GH3_C"/>
    <property type="match status" value="1"/>
</dbReference>
<gene>
    <name evidence="4" type="primary">JAR1L4-2</name>
    <name evidence="4" type="ORF">SELMODRAFT_138788</name>
</gene>
<evidence type="ECO:0000259" key="2">
    <source>
        <dbReference type="Pfam" id="PF23571"/>
    </source>
</evidence>
<dbReference type="GO" id="GO:0016881">
    <property type="term" value="F:acid-amino acid ligase activity"/>
    <property type="evidence" value="ECO:0000318"/>
    <property type="project" value="GO_Central"/>
</dbReference>
<dbReference type="AlphaFoldDB" id="D8TG20"/>
<dbReference type="InterPro" id="IPR055378">
    <property type="entry name" value="GH3_C"/>
</dbReference>
<dbReference type="InterPro" id="IPR055377">
    <property type="entry name" value="GH3_M"/>
</dbReference>
<evidence type="ECO:0000259" key="3">
    <source>
        <dbReference type="Pfam" id="PF23572"/>
    </source>
</evidence>
<organism evidence="5">
    <name type="scientific">Selaginella moellendorffii</name>
    <name type="common">Spikemoss</name>
    <dbReference type="NCBI Taxonomy" id="88036"/>
    <lineage>
        <taxon>Eukaryota</taxon>
        <taxon>Viridiplantae</taxon>
        <taxon>Streptophyta</taxon>
        <taxon>Embryophyta</taxon>
        <taxon>Tracheophyta</taxon>
        <taxon>Lycopodiopsida</taxon>
        <taxon>Selaginellales</taxon>
        <taxon>Selaginellaceae</taxon>
        <taxon>Selaginella</taxon>
    </lineage>
</organism>
<evidence type="ECO:0000313" key="4">
    <source>
        <dbReference type="EMBL" id="EFJ04396.1"/>
    </source>
</evidence>
<dbReference type="eggNOG" id="ENOG502QPMW">
    <property type="taxonomic scope" value="Eukaryota"/>
</dbReference>
<feature type="domain" description="GH3 C-terminal" evidence="3">
    <location>
        <begin position="410"/>
        <end position="523"/>
    </location>
</feature>
<dbReference type="KEGG" id="smo:SELMODRAFT_138788"/>
<sequence length="557" mass="61447">MASIAEFEQACENGASIQEELLGGILRKTHYLQKFGSPQSLAAYKSQVPIVSYEDVAGVIEKIACGEEGPILCHDQNLLLPTSSGKGKIIPVTAENISALMRAAEISNAYIARYGRVLGLYYCGHQSHTKAGIWVGALTTYLIKTYRGPFNKFTTPYEMIISGSNWRELTYCHLLCALIQRDAVEQIDASFAYIICGALKILQSDWQDICNDIRTGSLSSGKVTHPKLQEAFANFLVNKENIAGTADAIAKICSRESWSGILSLLFPGAKLVSAVVTGAMAHFVPELRDYAGGKLPISGKDYYSSEGVLGINTNPASPLEDVVFTILPHIMYYEFLPLGANNPAGEILAPHEVVVGQEYEIVITTFAGLYRYRVGDVVKVSSFFHGVPQLAFSYRKNAVLSVQNEMVDEQELQNVVMEVSKDAGIEVANFTAYGNSTAVPAHYVIFWELKRREGINRELLERCCSSIDRSFNPGYTGKRLDEVIDSLELVIVKEGTFERLMEEAVRNGTSPAQYKTPRCVTSPRMLEVLESGRVQSYKSGEMPRSVFESWEPSFPQG</sequence>
<name>D8TG20_SELML</name>
<feature type="domain" description="GH3 middle" evidence="2">
    <location>
        <begin position="324"/>
        <end position="395"/>
    </location>
</feature>
<dbReference type="InParanoid" id="D8TG20"/>
<dbReference type="Proteomes" id="UP000001514">
    <property type="component" value="Unassembled WGS sequence"/>
</dbReference>
<dbReference type="OMA" id="WQDICND"/>
<protein>
    <submittedName>
        <fullName evidence="4">Uncharacterized protein JAR1L4-2</fullName>
    </submittedName>
</protein>
<dbReference type="Pfam" id="PF23571">
    <property type="entry name" value="GH3_M"/>
    <property type="match status" value="1"/>
</dbReference>
<evidence type="ECO:0000313" key="5">
    <source>
        <dbReference type="Proteomes" id="UP000001514"/>
    </source>
</evidence>